<dbReference type="Proteomes" id="UP000198923">
    <property type="component" value="Unassembled WGS sequence"/>
</dbReference>
<reference evidence="1 2" key="1">
    <citation type="submission" date="2016-10" db="EMBL/GenBank/DDBJ databases">
        <authorList>
            <person name="de Groot N.N."/>
        </authorList>
    </citation>
    <scope>NUCLEOTIDE SEQUENCE [LARGE SCALE GENOMIC DNA]</scope>
    <source>
        <strain evidence="1 2">CPCC 201354</strain>
    </source>
</reference>
<dbReference type="SUPFAM" id="SSF53448">
    <property type="entry name" value="Nucleotide-diphospho-sugar transferases"/>
    <property type="match status" value="1"/>
</dbReference>
<dbReference type="InterPro" id="IPR050587">
    <property type="entry name" value="GNT1/Glycosyltrans_8"/>
</dbReference>
<dbReference type="InterPro" id="IPR029044">
    <property type="entry name" value="Nucleotide-diphossugar_trans"/>
</dbReference>
<dbReference type="OrthoDB" id="5672604at2"/>
<dbReference type="PANTHER" id="PTHR11183">
    <property type="entry name" value="GLYCOGENIN SUBFAMILY MEMBER"/>
    <property type="match status" value="1"/>
</dbReference>
<keyword evidence="1" id="KW-0808">Transferase</keyword>
<dbReference type="InterPro" id="IPR002495">
    <property type="entry name" value="Glyco_trans_8"/>
</dbReference>
<protein>
    <submittedName>
        <fullName evidence="1">Lipopolysaccharide biosynthesis protein, LPS:glycosyltransferase</fullName>
    </submittedName>
</protein>
<gene>
    <name evidence="1" type="ORF">SAMN05421505_15810</name>
</gene>
<evidence type="ECO:0000313" key="2">
    <source>
        <dbReference type="Proteomes" id="UP000198923"/>
    </source>
</evidence>
<dbReference type="EMBL" id="FNCN01000058">
    <property type="protein sequence ID" value="SDI48504.1"/>
    <property type="molecule type" value="Genomic_DNA"/>
</dbReference>
<accession>A0A1G8KYJ9</accession>
<dbReference type="CDD" id="cd04194">
    <property type="entry name" value="GT8_A4GalT_like"/>
    <property type="match status" value="1"/>
</dbReference>
<dbReference type="Gene3D" id="3.90.550.10">
    <property type="entry name" value="Spore Coat Polysaccharide Biosynthesis Protein SpsA, Chain A"/>
    <property type="match status" value="1"/>
</dbReference>
<proteinExistence type="predicted"/>
<keyword evidence="2" id="KW-1185">Reference proteome</keyword>
<dbReference type="RefSeq" id="WP_093176021.1">
    <property type="nucleotide sequence ID" value="NZ_FNCN01000058.1"/>
</dbReference>
<dbReference type="STRING" id="504805.SAMN05421505_15810"/>
<organism evidence="1 2">
    <name type="scientific">Sinosporangium album</name>
    <dbReference type="NCBI Taxonomy" id="504805"/>
    <lineage>
        <taxon>Bacteria</taxon>
        <taxon>Bacillati</taxon>
        <taxon>Actinomycetota</taxon>
        <taxon>Actinomycetes</taxon>
        <taxon>Streptosporangiales</taxon>
        <taxon>Streptosporangiaceae</taxon>
        <taxon>Sinosporangium</taxon>
    </lineage>
</organism>
<sequence length="288" mass="32013">MNQLLPPIVCCVDDGYVRPLSVLLQSLAMVTPDVRLLVMHEGLSAHSRKVLQRHGHRLGLDLELLQVRTSPSGPVSGWVSKAVYLRLQIGEAVSQHEKVLYVDADTLALRDLRPLLLTPLNGAALGAVRDPQNPVIGTGIALPGWAELGLPRGRDYFNSGVMLLDLPACERQGLFTKARRFLAEHPDDVLLWDQDALNVAAEDRWLRLDRKWNTFGISALAIQPGYRHDDAEPYSPLATLLADEPSAAILHFAGPAKPWNDDYPLCPLRITYRKMLRSVLKAESDESW</sequence>
<evidence type="ECO:0000313" key="1">
    <source>
        <dbReference type="EMBL" id="SDI48504.1"/>
    </source>
</evidence>
<dbReference type="Pfam" id="PF01501">
    <property type="entry name" value="Glyco_transf_8"/>
    <property type="match status" value="1"/>
</dbReference>
<name>A0A1G8KYJ9_9ACTN</name>
<dbReference type="AlphaFoldDB" id="A0A1G8KYJ9"/>
<dbReference type="GO" id="GO:0016757">
    <property type="term" value="F:glycosyltransferase activity"/>
    <property type="evidence" value="ECO:0007669"/>
    <property type="project" value="InterPro"/>
</dbReference>